<dbReference type="Proteomes" id="UP000029452">
    <property type="component" value="Unassembled WGS sequence"/>
</dbReference>
<sequence>MGSSEDLENDEPKYVVQDRRRIRLNKDSSLDIVNPPSLPISQHENQSDGRLLFEHENLSFYGRIDYRYATVLKVENFRWSDTNISVDVRSHGGGGTINTDHTGSVYGNINPVNIDTRVDSYSVDRSAQSIWYSFDDRPDSEIYCKNFGIDSREGHSLKFVYTTIDDLQPFLTKIVNMSTGYYLQFNFGIFLFNHVLKKTEETFFIRKSIFPNPFRFFRKPRKKIPNISDMCDEIMKGLKKMTV</sequence>
<reference evidence="1 2" key="1">
    <citation type="submission" date="2014-06" db="EMBL/GenBank/DDBJ databases">
        <title>Draft genome sequence of iron oxidizing acidophile Leptospirillum ferriphilum DSM14647.</title>
        <authorList>
            <person name="Cardenas J.P."/>
            <person name="Lazcano M."/>
            <person name="Ossandon F.J."/>
            <person name="Corbett M."/>
            <person name="Holmes D.S."/>
            <person name="Watkin E."/>
        </authorList>
    </citation>
    <scope>NUCLEOTIDE SEQUENCE [LARGE SCALE GENOMIC DNA]</scope>
    <source>
        <strain evidence="1 2">DSM 14647</strain>
    </source>
</reference>
<dbReference type="AlphaFoldDB" id="A0A094WDS0"/>
<gene>
    <name evidence="1" type="ORF">LptCag_1497</name>
</gene>
<comment type="caution">
    <text evidence="1">The sequence shown here is derived from an EMBL/GenBank/DDBJ whole genome shotgun (WGS) entry which is preliminary data.</text>
</comment>
<evidence type="ECO:0000313" key="2">
    <source>
        <dbReference type="Proteomes" id="UP000029452"/>
    </source>
</evidence>
<evidence type="ECO:0000313" key="1">
    <source>
        <dbReference type="EMBL" id="KGA93787.1"/>
    </source>
</evidence>
<organism evidence="1 2">
    <name type="scientific">Leptospirillum ferriphilum</name>
    <dbReference type="NCBI Taxonomy" id="178606"/>
    <lineage>
        <taxon>Bacteria</taxon>
        <taxon>Pseudomonadati</taxon>
        <taxon>Nitrospirota</taxon>
        <taxon>Nitrospiria</taxon>
        <taxon>Nitrospirales</taxon>
        <taxon>Nitrospiraceae</taxon>
        <taxon>Leptospirillum</taxon>
    </lineage>
</organism>
<dbReference type="EMBL" id="JPGK01000005">
    <property type="protein sequence ID" value="KGA93787.1"/>
    <property type="molecule type" value="Genomic_DNA"/>
</dbReference>
<name>A0A094WDS0_9BACT</name>
<accession>A0A094WDS0</accession>
<dbReference type="RefSeq" id="WP_036082439.1">
    <property type="nucleotide sequence ID" value="NZ_JPGK01000005.1"/>
</dbReference>
<proteinExistence type="predicted"/>
<protein>
    <submittedName>
        <fullName evidence="1">Uncharacterized protein</fullName>
    </submittedName>
</protein>